<dbReference type="PATRIC" id="fig|913081.3.peg.1813"/>
<proteinExistence type="predicted"/>
<protein>
    <submittedName>
        <fullName evidence="1">Uncharacterized protein</fullName>
    </submittedName>
</protein>
<sequence length="48" mass="5333">MVILIILFKKKARLTGGPGIVWLITAVHTPPAIRKCATNRVMQMSLPF</sequence>
<evidence type="ECO:0000313" key="1">
    <source>
        <dbReference type="EMBL" id="EHC89552.1"/>
    </source>
</evidence>
<dbReference type="AlphaFoldDB" id="G5QIE7"/>
<accession>G5QIE7</accession>
<dbReference type="EMBL" id="AFCT01000887">
    <property type="protein sequence ID" value="EHC89552.1"/>
    <property type="molecule type" value="Genomic_DNA"/>
</dbReference>
<reference evidence="1 2" key="1">
    <citation type="journal article" date="2011" name="BMC Genomics">
        <title>Genome sequencing reveals diversification of virulence factor content and possible host adaptation in distinct subpopulations of Salmonella enterica.</title>
        <authorList>
            <person name="den Bakker H.C."/>
            <person name="Moreno Switt A.I."/>
            <person name="Govoni G."/>
            <person name="Cummings C.A."/>
            <person name="Ranieri M.L."/>
            <person name="Degoricija L."/>
            <person name="Hoelzer K."/>
            <person name="Rodriguez-Rivera L.D."/>
            <person name="Brown S."/>
            <person name="Bolchacova E."/>
            <person name="Furtado M.R."/>
            <person name="Wiedmann M."/>
        </authorList>
    </citation>
    <scope>NUCLEOTIDE SEQUENCE [LARGE SCALE GENOMIC DNA]</scope>
    <source>
        <strain evidence="1 2">A4-653</strain>
    </source>
</reference>
<organism evidence="1 2">
    <name type="scientific">Salmonella enterica subsp. enterica serovar Rubislaw str. A4-653</name>
    <dbReference type="NCBI Taxonomy" id="913081"/>
    <lineage>
        <taxon>Bacteria</taxon>
        <taxon>Pseudomonadati</taxon>
        <taxon>Pseudomonadota</taxon>
        <taxon>Gammaproteobacteria</taxon>
        <taxon>Enterobacterales</taxon>
        <taxon>Enterobacteriaceae</taxon>
        <taxon>Salmonella</taxon>
    </lineage>
</organism>
<name>G5QIE7_SALRU</name>
<evidence type="ECO:0000313" key="2">
    <source>
        <dbReference type="Proteomes" id="UP000004903"/>
    </source>
</evidence>
<dbReference type="Proteomes" id="UP000004903">
    <property type="component" value="Unassembled WGS sequence"/>
</dbReference>
<gene>
    <name evidence="1" type="ORF">LTSERUB_2319</name>
</gene>
<comment type="caution">
    <text evidence="1">The sequence shown here is derived from an EMBL/GenBank/DDBJ whole genome shotgun (WGS) entry which is preliminary data.</text>
</comment>